<feature type="region of interest" description="Disordered" evidence="1">
    <location>
        <begin position="37"/>
        <end position="72"/>
    </location>
</feature>
<evidence type="ECO:0000313" key="2">
    <source>
        <dbReference type="EMBL" id="MFD1983783.1"/>
    </source>
</evidence>
<comment type="caution">
    <text evidence="2">The sequence shown here is derived from an EMBL/GenBank/DDBJ whole genome shotgun (WGS) entry which is preliminary data.</text>
</comment>
<dbReference type="Proteomes" id="UP001597405">
    <property type="component" value="Unassembled WGS sequence"/>
</dbReference>
<evidence type="ECO:0000256" key="1">
    <source>
        <dbReference type="SAM" id="MobiDB-lite"/>
    </source>
</evidence>
<sequence length="72" mass="7175">MSQQASGRPGILESMAIVLAIAVASLAVARAEPGLQGCTPTVASVSRDAAPAKASPDTASPDTDATDMLLHD</sequence>
<gene>
    <name evidence="2" type="ORF">ACFSOZ_14020</name>
</gene>
<name>A0ABW4U8X7_9HYPH</name>
<reference evidence="3" key="1">
    <citation type="journal article" date="2019" name="Int. J. Syst. Evol. Microbiol.">
        <title>The Global Catalogue of Microorganisms (GCM) 10K type strain sequencing project: providing services to taxonomists for standard genome sequencing and annotation.</title>
        <authorList>
            <consortium name="The Broad Institute Genomics Platform"/>
            <consortium name="The Broad Institute Genome Sequencing Center for Infectious Disease"/>
            <person name="Wu L."/>
            <person name="Ma J."/>
        </authorList>
    </citation>
    <scope>NUCLEOTIDE SEQUENCE [LARGE SCALE GENOMIC DNA]</scope>
    <source>
        <strain evidence="3">CGMCC 1.16225</strain>
    </source>
</reference>
<dbReference type="EMBL" id="JBHUGZ010000008">
    <property type="protein sequence ID" value="MFD1983783.1"/>
    <property type="molecule type" value="Genomic_DNA"/>
</dbReference>
<feature type="compositionally biased region" description="Low complexity" evidence="1">
    <location>
        <begin position="54"/>
        <end position="72"/>
    </location>
</feature>
<protein>
    <submittedName>
        <fullName evidence="2">Uncharacterized protein</fullName>
    </submittedName>
</protein>
<organism evidence="2 3">
    <name type="scientific">Mesorhizobium newzealandense</name>
    <dbReference type="NCBI Taxonomy" id="1300302"/>
    <lineage>
        <taxon>Bacteria</taxon>
        <taxon>Pseudomonadati</taxon>
        <taxon>Pseudomonadota</taxon>
        <taxon>Alphaproteobacteria</taxon>
        <taxon>Hyphomicrobiales</taxon>
        <taxon>Phyllobacteriaceae</taxon>
        <taxon>Mesorhizobium</taxon>
    </lineage>
</organism>
<evidence type="ECO:0000313" key="3">
    <source>
        <dbReference type="Proteomes" id="UP001597405"/>
    </source>
</evidence>
<dbReference type="RefSeq" id="WP_379098741.1">
    <property type="nucleotide sequence ID" value="NZ_JBHUGZ010000008.1"/>
</dbReference>
<accession>A0ABW4U8X7</accession>
<keyword evidence="3" id="KW-1185">Reference proteome</keyword>
<proteinExistence type="predicted"/>